<dbReference type="Proteomes" id="UP001234989">
    <property type="component" value="Chromosome 4"/>
</dbReference>
<protein>
    <submittedName>
        <fullName evidence="2">Uncharacterized protein</fullName>
    </submittedName>
</protein>
<accession>A0AAF0QQ82</accession>
<dbReference type="EMBL" id="CP133615">
    <property type="protein sequence ID" value="WMV26388.1"/>
    <property type="molecule type" value="Genomic_DNA"/>
</dbReference>
<sequence length="133" mass="15052">MKNRDSPPFRPCVEEAPKLELKALPSHLRYAFFGRDGGTHGHHPRTVDGLMVRPAGPWFVIENFPKTQSENLTKSRLTDRPTVRRSDHGPWSVSVDQDFPYQPLTQTTVDQHGLSIDPRSVGMTVDEHQQPVS</sequence>
<feature type="region of interest" description="Disordered" evidence="1">
    <location>
        <begin position="70"/>
        <end position="99"/>
    </location>
</feature>
<dbReference type="AlphaFoldDB" id="A0AAF0QQ82"/>
<feature type="compositionally biased region" description="Basic and acidic residues" evidence="1">
    <location>
        <begin position="76"/>
        <end position="88"/>
    </location>
</feature>
<reference evidence="2" key="1">
    <citation type="submission" date="2023-08" db="EMBL/GenBank/DDBJ databases">
        <title>A de novo genome assembly of Solanum verrucosum Schlechtendal, a Mexican diploid species geographically isolated from the other diploid A-genome species in potato relatives.</title>
        <authorList>
            <person name="Hosaka K."/>
        </authorList>
    </citation>
    <scope>NUCLEOTIDE SEQUENCE</scope>
    <source>
        <tissue evidence="2">Young leaves</tissue>
    </source>
</reference>
<proteinExistence type="predicted"/>
<keyword evidence="3" id="KW-1185">Reference proteome</keyword>
<gene>
    <name evidence="2" type="ORF">MTR67_019773</name>
</gene>
<evidence type="ECO:0000313" key="2">
    <source>
        <dbReference type="EMBL" id="WMV26388.1"/>
    </source>
</evidence>
<name>A0AAF0QQ82_SOLVR</name>
<evidence type="ECO:0000256" key="1">
    <source>
        <dbReference type="SAM" id="MobiDB-lite"/>
    </source>
</evidence>
<organism evidence="2 3">
    <name type="scientific">Solanum verrucosum</name>
    <dbReference type="NCBI Taxonomy" id="315347"/>
    <lineage>
        <taxon>Eukaryota</taxon>
        <taxon>Viridiplantae</taxon>
        <taxon>Streptophyta</taxon>
        <taxon>Embryophyta</taxon>
        <taxon>Tracheophyta</taxon>
        <taxon>Spermatophyta</taxon>
        <taxon>Magnoliopsida</taxon>
        <taxon>eudicotyledons</taxon>
        <taxon>Gunneridae</taxon>
        <taxon>Pentapetalae</taxon>
        <taxon>asterids</taxon>
        <taxon>lamiids</taxon>
        <taxon>Solanales</taxon>
        <taxon>Solanaceae</taxon>
        <taxon>Solanoideae</taxon>
        <taxon>Solaneae</taxon>
        <taxon>Solanum</taxon>
    </lineage>
</organism>
<evidence type="ECO:0000313" key="3">
    <source>
        <dbReference type="Proteomes" id="UP001234989"/>
    </source>
</evidence>
<feature type="region of interest" description="Disordered" evidence="1">
    <location>
        <begin position="111"/>
        <end position="133"/>
    </location>
</feature>